<protein>
    <recommendedName>
        <fullName evidence="2 6">Beta-lactamase</fullName>
        <ecNumber evidence="2 6">3.5.2.6</ecNumber>
    </recommendedName>
</protein>
<reference evidence="8 9" key="1">
    <citation type="submission" date="2024-03" db="EMBL/GenBank/DDBJ databases">
        <title>High-quality draft genome sequencing of Tistrella sp. BH-R2-4.</title>
        <authorList>
            <person name="Dong C."/>
        </authorList>
    </citation>
    <scope>NUCLEOTIDE SEQUENCE [LARGE SCALE GENOMIC DNA]</scope>
    <source>
        <strain evidence="8 9">BH-R2-4</strain>
    </source>
</reference>
<dbReference type="InterPro" id="IPR001460">
    <property type="entry name" value="PCN-bd_Tpept"/>
</dbReference>
<evidence type="ECO:0000313" key="9">
    <source>
        <dbReference type="Proteomes" id="UP001413721"/>
    </source>
</evidence>
<dbReference type="PROSITE" id="PS00337">
    <property type="entry name" value="BETA_LACTAMASE_D"/>
    <property type="match status" value="1"/>
</dbReference>
<evidence type="ECO:0000256" key="1">
    <source>
        <dbReference type="ARBA" id="ARBA00007898"/>
    </source>
</evidence>
<keyword evidence="9" id="KW-1185">Reference proteome</keyword>
<evidence type="ECO:0000256" key="6">
    <source>
        <dbReference type="RuleBase" id="RU361140"/>
    </source>
</evidence>
<dbReference type="NCBIfam" id="NF000270">
    <property type="entry name" value="bla_class_D_alt"/>
    <property type="match status" value="1"/>
</dbReference>
<keyword evidence="4 6" id="KW-0378">Hydrolase</keyword>
<comment type="similarity">
    <text evidence="1 6">Belongs to the class-D beta-lactamase family.</text>
</comment>
<dbReference type="RefSeq" id="WP_345938484.1">
    <property type="nucleotide sequence ID" value="NZ_JBBKTW010000011.1"/>
</dbReference>
<accession>A0ABU9YRL7</accession>
<sequence length="289" mass="31259">MTNRWLIGARLVLPSLVLAALVLPLLTLALQAAPAQARPICTVIMRADSGERLVEDGDCTSRVTPASTFKIALSLMGFDAGILTGPHAPVWPYRPGYVAWGGAAWTQDTDPDRWMTHSVVWYSQQITRALGMERLQRYATAFHYGNADMTGDAGADNGLDRAWIGSSLTISPREQVAFLADLVKGRLPVSAEAHAMTRRILERTSPGDGWTIAGKTGAALPRRPDGGLDRGRGWGWYVGWARRGDETLVFATLAQDDPAEAGGPATGSPGKRRRDAFLQAWPTLIARQA</sequence>
<gene>
    <name evidence="8" type="primary">blaOXA</name>
    <name evidence="8" type="ORF">WG926_24355</name>
</gene>
<dbReference type="Proteomes" id="UP001413721">
    <property type="component" value="Unassembled WGS sequence"/>
</dbReference>
<dbReference type="InterPro" id="IPR012338">
    <property type="entry name" value="Beta-lactam/transpept-like"/>
</dbReference>
<evidence type="ECO:0000256" key="3">
    <source>
        <dbReference type="ARBA" id="ARBA00022729"/>
    </source>
</evidence>
<evidence type="ECO:0000256" key="4">
    <source>
        <dbReference type="ARBA" id="ARBA00022801"/>
    </source>
</evidence>
<evidence type="ECO:0000313" key="8">
    <source>
        <dbReference type="EMBL" id="MEN2991466.1"/>
    </source>
</evidence>
<keyword evidence="5 6" id="KW-0046">Antibiotic resistance</keyword>
<dbReference type="EC" id="3.5.2.6" evidence="2 6"/>
<evidence type="ECO:0000256" key="2">
    <source>
        <dbReference type="ARBA" id="ARBA00012865"/>
    </source>
</evidence>
<dbReference type="EMBL" id="JBBKTW010000011">
    <property type="protein sequence ID" value="MEN2991466.1"/>
    <property type="molecule type" value="Genomic_DNA"/>
</dbReference>
<dbReference type="Pfam" id="PF00905">
    <property type="entry name" value="Transpeptidase"/>
    <property type="match status" value="1"/>
</dbReference>
<dbReference type="InterPro" id="IPR002137">
    <property type="entry name" value="Beta-lactam_class-D_AS"/>
</dbReference>
<comment type="caution">
    <text evidence="8">The sequence shown here is derived from an EMBL/GenBank/DDBJ whole genome shotgun (WGS) entry which is preliminary data.</text>
</comment>
<proteinExistence type="inferred from homology"/>
<dbReference type="GO" id="GO:0008800">
    <property type="term" value="F:beta-lactamase activity"/>
    <property type="evidence" value="ECO:0007669"/>
    <property type="project" value="UniProtKB-EC"/>
</dbReference>
<comment type="catalytic activity">
    <reaction evidence="6">
        <text>a beta-lactam + H2O = a substituted beta-amino acid</text>
        <dbReference type="Rhea" id="RHEA:20401"/>
        <dbReference type="ChEBI" id="CHEBI:15377"/>
        <dbReference type="ChEBI" id="CHEBI:35627"/>
        <dbReference type="ChEBI" id="CHEBI:140347"/>
        <dbReference type="EC" id="3.5.2.6"/>
    </reaction>
</comment>
<keyword evidence="3" id="KW-0732">Signal</keyword>
<evidence type="ECO:0000259" key="7">
    <source>
        <dbReference type="Pfam" id="PF00905"/>
    </source>
</evidence>
<name>A0ABU9YRL7_9PROT</name>
<feature type="domain" description="Penicillin-binding protein transpeptidase" evidence="7">
    <location>
        <begin position="41"/>
        <end position="265"/>
    </location>
</feature>
<organism evidence="8 9">
    <name type="scientific">Tistrella arctica</name>
    <dbReference type="NCBI Taxonomy" id="3133430"/>
    <lineage>
        <taxon>Bacteria</taxon>
        <taxon>Pseudomonadati</taxon>
        <taxon>Pseudomonadota</taxon>
        <taxon>Alphaproteobacteria</taxon>
        <taxon>Geminicoccales</taxon>
        <taxon>Geminicoccaceae</taxon>
        <taxon>Tistrella</taxon>
    </lineage>
</organism>
<evidence type="ECO:0000256" key="5">
    <source>
        <dbReference type="ARBA" id="ARBA00023251"/>
    </source>
</evidence>
<dbReference type="Gene3D" id="3.40.710.10">
    <property type="entry name" value="DD-peptidase/beta-lactamase superfamily"/>
    <property type="match status" value="1"/>
</dbReference>
<dbReference type="SUPFAM" id="SSF56601">
    <property type="entry name" value="beta-lactamase/transpeptidase-like"/>
    <property type="match status" value="1"/>
</dbReference>